<reference evidence="1 2" key="1">
    <citation type="journal article" date="2018" name="J. Allergy Clin. Immunol.">
        <title>High-quality assembly of Dermatophagoides pteronyssinus genome and transcriptome reveals a wide range of novel allergens.</title>
        <authorList>
            <person name="Liu X.Y."/>
            <person name="Yang K.Y."/>
            <person name="Wang M.Q."/>
            <person name="Kwok J.S."/>
            <person name="Zeng X."/>
            <person name="Yang Z."/>
            <person name="Xiao X.J."/>
            <person name="Lau C.P."/>
            <person name="Li Y."/>
            <person name="Huang Z.M."/>
            <person name="Ba J.G."/>
            <person name="Yim A.K."/>
            <person name="Ouyang C.Y."/>
            <person name="Ngai S.M."/>
            <person name="Chan T.F."/>
            <person name="Leung E.L."/>
            <person name="Liu L."/>
            <person name="Liu Z.G."/>
            <person name="Tsui S.K."/>
        </authorList>
    </citation>
    <scope>NUCLEOTIDE SEQUENCE [LARGE SCALE GENOMIC DNA]</scope>
    <source>
        <strain evidence="1">Derp</strain>
    </source>
</reference>
<proteinExistence type="predicted"/>
<sequence length="136" mass="15941">MSTITTGITLATCPFWKVIKIPSPLSTYRLADIQDHMAKCSIIEYFGETMVTKNNSIYNCPSICLNFQERFQFLLLLTYDLIRFECYYDGKKISFYRLYDDGKKNRINQQSNITTTKKLSKRKHGRHISVDFTIDN</sequence>
<name>A0ABQ8IZL6_DERPT</name>
<evidence type="ECO:0000313" key="1">
    <source>
        <dbReference type="EMBL" id="KAH9415763.1"/>
    </source>
</evidence>
<organism evidence="1 2">
    <name type="scientific">Dermatophagoides pteronyssinus</name>
    <name type="common">European house dust mite</name>
    <dbReference type="NCBI Taxonomy" id="6956"/>
    <lineage>
        <taxon>Eukaryota</taxon>
        <taxon>Metazoa</taxon>
        <taxon>Ecdysozoa</taxon>
        <taxon>Arthropoda</taxon>
        <taxon>Chelicerata</taxon>
        <taxon>Arachnida</taxon>
        <taxon>Acari</taxon>
        <taxon>Acariformes</taxon>
        <taxon>Sarcoptiformes</taxon>
        <taxon>Astigmata</taxon>
        <taxon>Psoroptidia</taxon>
        <taxon>Analgoidea</taxon>
        <taxon>Pyroglyphidae</taxon>
        <taxon>Dermatophagoidinae</taxon>
        <taxon>Dermatophagoides</taxon>
    </lineage>
</organism>
<keyword evidence="2" id="KW-1185">Reference proteome</keyword>
<accession>A0ABQ8IZL6</accession>
<evidence type="ECO:0000313" key="2">
    <source>
        <dbReference type="Proteomes" id="UP000887458"/>
    </source>
</evidence>
<dbReference type="EMBL" id="NJHN03000095">
    <property type="protein sequence ID" value="KAH9415763.1"/>
    <property type="molecule type" value="Genomic_DNA"/>
</dbReference>
<gene>
    <name evidence="1" type="ORF">DERP_000254</name>
</gene>
<dbReference type="Proteomes" id="UP000887458">
    <property type="component" value="Unassembled WGS sequence"/>
</dbReference>
<protein>
    <submittedName>
        <fullName evidence="1">Uncharacterized protein</fullName>
    </submittedName>
</protein>
<reference evidence="1 2" key="2">
    <citation type="journal article" date="2022" name="Mol. Biol. Evol.">
        <title>Comparative Genomics Reveals Insights into the Divergent Evolution of Astigmatic Mites and Household Pest Adaptations.</title>
        <authorList>
            <person name="Xiong Q."/>
            <person name="Wan A.T."/>
            <person name="Liu X."/>
            <person name="Fung C.S."/>
            <person name="Xiao X."/>
            <person name="Malainual N."/>
            <person name="Hou J."/>
            <person name="Wang L."/>
            <person name="Wang M."/>
            <person name="Yang K.Y."/>
            <person name="Cui Y."/>
            <person name="Leung E.L."/>
            <person name="Nong W."/>
            <person name="Shin S.K."/>
            <person name="Au S.W."/>
            <person name="Jeong K.Y."/>
            <person name="Chew F.T."/>
            <person name="Hui J.H."/>
            <person name="Leung T.F."/>
            <person name="Tungtrongchitr A."/>
            <person name="Zhong N."/>
            <person name="Liu Z."/>
            <person name="Tsui S.K."/>
        </authorList>
    </citation>
    <scope>NUCLEOTIDE SEQUENCE [LARGE SCALE GENOMIC DNA]</scope>
    <source>
        <strain evidence="1">Derp</strain>
    </source>
</reference>
<comment type="caution">
    <text evidence="1">The sequence shown here is derived from an EMBL/GenBank/DDBJ whole genome shotgun (WGS) entry which is preliminary data.</text>
</comment>